<evidence type="ECO:0000259" key="2">
    <source>
        <dbReference type="Pfam" id="PF22768"/>
    </source>
</evidence>
<comment type="caution">
    <text evidence="3">The sequence shown here is derived from an EMBL/GenBank/DDBJ whole genome shotgun (WGS) entry which is preliminary data.</text>
</comment>
<dbReference type="InterPro" id="IPR008841">
    <property type="entry name" value="Siphovirus-type_tail_N"/>
</dbReference>
<evidence type="ECO:0000313" key="3">
    <source>
        <dbReference type="EMBL" id="ENZ01693.1"/>
    </source>
</evidence>
<gene>
    <name evidence="3" type="ORF">HMPREF1092_00927</name>
</gene>
<dbReference type="Gene3D" id="2.40.30.200">
    <property type="match status" value="1"/>
</dbReference>
<dbReference type="HOGENOM" id="CLU_083267_1_0_9"/>
<dbReference type="eggNOG" id="COG4722">
    <property type="taxonomic scope" value="Bacteria"/>
</dbReference>
<evidence type="ECO:0008006" key="5">
    <source>
        <dbReference type="Google" id="ProtNLM"/>
    </source>
</evidence>
<protein>
    <recommendedName>
        <fullName evidence="5">Phage tail protein</fullName>
    </recommendedName>
</protein>
<dbReference type="Pfam" id="PF22768">
    <property type="entry name" value="SPP1_Dit"/>
    <property type="match status" value="1"/>
</dbReference>
<dbReference type="AlphaFoldDB" id="N9XPT5"/>
<dbReference type="PATRIC" id="fig|999411.4.peg.900"/>
<dbReference type="RefSeq" id="WP_002597429.1">
    <property type="nucleotide sequence ID" value="NZ_KB850956.1"/>
</dbReference>
<feature type="domain" description="Siphovirus-type tail component RIFT-related" evidence="1">
    <location>
        <begin position="23"/>
        <end position="128"/>
    </location>
</feature>
<keyword evidence="4" id="KW-1185">Reference proteome</keyword>
<dbReference type="InterPro" id="IPR054738">
    <property type="entry name" value="Siphovirus-type_tail_C"/>
</dbReference>
<dbReference type="Proteomes" id="UP000013097">
    <property type="component" value="Unassembled WGS sequence"/>
</dbReference>
<dbReference type="Gene3D" id="2.60.120.860">
    <property type="match status" value="1"/>
</dbReference>
<name>N9XPT5_9CLOT</name>
<sequence>MKLQIINTVTNATITFDDKSYVLNNFQADNTKVTHNTSKTIKEIGEYLTASSVSSREIDLMGYIIGESKADLLNKQHKLMNLINPLQTLTIIVNNSFQIEVKALQTVQWGATWDNNNDQFIKFSITFLAPNTVWRDIYPTLIDFSPWVDGLIFPISIPEDTGMIFGHKTRNLYTSFFNPSNIKLGAKFTLTCLAEVTNPSIINLSTHEEMNLDVTLQPADELIIITDFNKKSVTLNGESKWKIFKFLNSKWLTIQPGENTFTYKTENNSELMLNIQVEFYQSYWGVSKWLN</sequence>
<accession>N9XPT5</accession>
<dbReference type="Pfam" id="PF05709">
    <property type="entry name" value="Sipho_tail"/>
    <property type="match status" value="1"/>
</dbReference>
<evidence type="ECO:0000259" key="1">
    <source>
        <dbReference type="Pfam" id="PF05709"/>
    </source>
</evidence>
<evidence type="ECO:0000313" key="4">
    <source>
        <dbReference type="Proteomes" id="UP000013097"/>
    </source>
</evidence>
<feature type="domain" description="Siphovirus-type tail component C-terminal" evidence="2">
    <location>
        <begin position="185"/>
        <end position="270"/>
    </location>
</feature>
<dbReference type="EMBL" id="AGYT01000008">
    <property type="protein sequence ID" value="ENZ01693.1"/>
    <property type="molecule type" value="Genomic_DNA"/>
</dbReference>
<organism evidence="3 4">
    <name type="scientific">Clostridium thermobutyricum</name>
    <dbReference type="NCBI Taxonomy" id="29372"/>
    <lineage>
        <taxon>Bacteria</taxon>
        <taxon>Bacillati</taxon>
        <taxon>Bacillota</taxon>
        <taxon>Clostridia</taxon>
        <taxon>Eubacteriales</taxon>
        <taxon>Clostridiaceae</taxon>
        <taxon>Clostridium</taxon>
    </lineage>
</organism>
<proteinExistence type="predicted"/>
<reference evidence="3 4" key="1">
    <citation type="submission" date="2013-01" db="EMBL/GenBank/DDBJ databases">
        <title>The Genome Sequence of Clostridium colicanis 209318.</title>
        <authorList>
            <consortium name="The Broad Institute Genome Sequencing Platform"/>
            <person name="Earl A."/>
            <person name="Ward D."/>
            <person name="Feldgarden M."/>
            <person name="Gevers D."/>
            <person name="Courvalin P."/>
            <person name="Lambert T."/>
            <person name="Walker B."/>
            <person name="Young S.K."/>
            <person name="Zeng Q."/>
            <person name="Gargeya S."/>
            <person name="Fitzgerald M."/>
            <person name="Haas B."/>
            <person name="Abouelleil A."/>
            <person name="Alvarado L."/>
            <person name="Arachchi H.M."/>
            <person name="Berlin A.M."/>
            <person name="Chapman S.B."/>
            <person name="Dewar J."/>
            <person name="Goldberg J."/>
            <person name="Griggs A."/>
            <person name="Gujja S."/>
            <person name="Hansen M."/>
            <person name="Howarth C."/>
            <person name="Imamovic A."/>
            <person name="Larimer J."/>
            <person name="McCowan C."/>
            <person name="Murphy C."/>
            <person name="Neiman D."/>
            <person name="Pearson M."/>
            <person name="Priest M."/>
            <person name="Roberts A."/>
            <person name="Saif S."/>
            <person name="Shea T."/>
            <person name="Sisk P."/>
            <person name="Sykes S."/>
            <person name="Wortman J."/>
            <person name="Nusbaum C."/>
            <person name="Birren B."/>
        </authorList>
    </citation>
    <scope>NUCLEOTIDE SEQUENCE [LARGE SCALE GENOMIC DNA]</scope>
    <source>
        <strain evidence="3 4">209318</strain>
    </source>
</reference>